<dbReference type="GO" id="GO:0006749">
    <property type="term" value="P:glutathione metabolic process"/>
    <property type="evidence" value="ECO:0007669"/>
    <property type="project" value="TreeGrafter"/>
</dbReference>
<comment type="catalytic activity">
    <reaction evidence="3 4">
        <text>RX + glutathione = an S-substituted glutathione + a halide anion + H(+)</text>
        <dbReference type="Rhea" id="RHEA:16437"/>
        <dbReference type="ChEBI" id="CHEBI:15378"/>
        <dbReference type="ChEBI" id="CHEBI:16042"/>
        <dbReference type="ChEBI" id="CHEBI:17792"/>
        <dbReference type="ChEBI" id="CHEBI:57925"/>
        <dbReference type="ChEBI" id="CHEBI:90779"/>
        <dbReference type="EC" id="2.5.1.18"/>
    </reaction>
</comment>
<dbReference type="InterPro" id="IPR001853">
    <property type="entry name" value="DSBA-like_thioredoxin_dom"/>
</dbReference>
<evidence type="ECO:0000259" key="6">
    <source>
        <dbReference type="Pfam" id="PF01323"/>
    </source>
</evidence>
<keyword evidence="7" id="KW-0413">Isomerase</keyword>
<name>A0A395HR53_ASPHC</name>
<feature type="active site" description="Nucleophile" evidence="5">
    <location>
        <position position="18"/>
    </location>
</feature>
<keyword evidence="8" id="KW-1185">Reference proteome</keyword>
<dbReference type="GO" id="GO:0004364">
    <property type="term" value="F:glutathione transferase activity"/>
    <property type="evidence" value="ECO:0007669"/>
    <property type="project" value="UniProtKB-UniRule"/>
</dbReference>
<proteinExistence type="inferred from homology"/>
<dbReference type="AlphaFoldDB" id="A0A395HR53"/>
<dbReference type="InterPro" id="IPR051924">
    <property type="entry name" value="GST_Kappa/NadH"/>
</dbReference>
<evidence type="ECO:0000256" key="2">
    <source>
        <dbReference type="ARBA" id="ARBA00022679"/>
    </source>
</evidence>
<evidence type="ECO:0000313" key="7">
    <source>
        <dbReference type="EMBL" id="RAL08734.1"/>
    </source>
</evidence>
<dbReference type="GO" id="GO:0016853">
    <property type="term" value="F:isomerase activity"/>
    <property type="evidence" value="ECO:0007669"/>
    <property type="project" value="UniProtKB-KW"/>
</dbReference>
<sequence length="226" mass="25410">MTTNNTIPEITLYFDLVSPFSYIAFQVLRNSTIFRSCKITYTPVSLRTLLTACGNPPPIMIKNKQTYINHHRLAWSRRLRIPMTETVPSDFPFPTAEIQALLCLISDTYPEKLVEIVERLYTSVWAEGDSACVTDAERYRAVIMETLGKEVLEALGREEKRAEGQALLEANTLRAIEEGAFGLPWLMCTSPAGEREGFWGVDHLGLVAEFLGLDVGMEGGFRVLMK</sequence>
<dbReference type="Pfam" id="PF01323">
    <property type="entry name" value="DSBA"/>
    <property type="match status" value="1"/>
</dbReference>
<dbReference type="PANTHER" id="PTHR42943">
    <property type="entry name" value="GLUTATHIONE S-TRANSFERASE KAPPA"/>
    <property type="match status" value="1"/>
</dbReference>
<dbReference type="GO" id="GO:0005777">
    <property type="term" value="C:peroxisome"/>
    <property type="evidence" value="ECO:0007669"/>
    <property type="project" value="TreeGrafter"/>
</dbReference>
<dbReference type="PIRSF" id="PIRSF006386">
    <property type="entry name" value="HCCAis_GSTk"/>
    <property type="match status" value="1"/>
</dbReference>
<dbReference type="PANTHER" id="PTHR42943:SF2">
    <property type="entry name" value="GLUTATHIONE S-TRANSFERASE KAPPA 1"/>
    <property type="match status" value="1"/>
</dbReference>
<dbReference type="STRING" id="1450537.A0A395HR53"/>
<evidence type="ECO:0000256" key="1">
    <source>
        <dbReference type="ARBA" id="ARBA00006494"/>
    </source>
</evidence>
<evidence type="ECO:0000313" key="8">
    <source>
        <dbReference type="Proteomes" id="UP000248961"/>
    </source>
</evidence>
<dbReference type="OrthoDB" id="4664297at2759"/>
<keyword evidence="2 4" id="KW-0808">Transferase</keyword>
<protein>
    <recommendedName>
        <fullName evidence="4">Glutathione S-transferase kappa</fullName>
        <ecNumber evidence="4">2.5.1.18</ecNumber>
    </recommendedName>
</protein>
<dbReference type="InterPro" id="IPR014440">
    <property type="entry name" value="HCCAis_GSTk"/>
</dbReference>
<dbReference type="GO" id="GO:0004602">
    <property type="term" value="F:glutathione peroxidase activity"/>
    <property type="evidence" value="ECO:0007669"/>
    <property type="project" value="TreeGrafter"/>
</dbReference>
<dbReference type="EMBL" id="KZ824310">
    <property type="protein sequence ID" value="RAL08734.1"/>
    <property type="molecule type" value="Genomic_DNA"/>
</dbReference>
<gene>
    <name evidence="7" type="ORF">BO97DRAFT_397552</name>
</gene>
<feature type="domain" description="DSBA-like thioredoxin" evidence="6">
    <location>
        <begin position="10"/>
        <end position="211"/>
    </location>
</feature>
<dbReference type="InterPro" id="IPR036249">
    <property type="entry name" value="Thioredoxin-like_sf"/>
</dbReference>
<dbReference type="RefSeq" id="XP_025547888.1">
    <property type="nucleotide sequence ID" value="XM_025694149.1"/>
</dbReference>
<dbReference type="EC" id="2.5.1.18" evidence="4"/>
<dbReference type="SUPFAM" id="SSF52833">
    <property type="entry name" value="Thioredoxin-like"/>
    <property type="match status" value="1"/>
</dbReference>
<reference evidence="7 8" key="1">
    <citation type="submission" date="2018-02" db="EMBL/GenBank/DDBJ databases">
        <title>The genomes of Aspergillus section Nigri reveals drivers in fungal speciation.</title>
        <authorList>
            <consortium name="DOE Joint Genome Institute"/>
            <person name="Vesth T.C."/>
            <person name="Nybo J."/>
            <person name="Theobald S."/>
            <person name="Brandl J."/>
            <person name="Frisvad J.C."/>
            <person name="Nielsen K.F."/>
            <person name="Lyhne E.K."/>
            <person name="Kogle M.E."/>
            <person name="Kuo A."/>
            <person name="Riley R."/>
            <person name="Clum A."/>
            <person name="Nolan M."/>
            <person name="Lipzen A."/>
            <person name="Salamov A."/>
            <person name="Henrissat B."/>
            <person name="Wiebenga A."/>
            <person name="De vries R.P."/>
            <person name="Grigoriev I.V."/>
            <person name="Mortensen U.H."/>
            <person name="Andersen M.R."/>
            <person name="Baker S.E."/>
        </authorList>
    </citation>
    <scope>NUCLEOTIDE SEQUENCE [LARGE SCALE GENOMIC DNA]</scope>
    <source>
        <strain evidence="7 8">CBS 101889</strain>
    </source>
</reference>
<dbReference type="GO" id="GO:0005739">
    <property type="term" value="C:mitochondrion"/>
    <property type="evidence" value="ECO:0007669"/>
    <property type="project" value="TreeGrafter"/>
</dbReference>
<organism evidence="7 8">
    <name type="scientific">Aspergillus homomorphus (strain CBS 101889)</name>
    <dbReference type="NCBI Taxonomy" id="1450537"/>
    <lineage>
        <taxon>Eukaryota</taxon>
        <taxon>Fungi</taxon>
        <taxon>Dikarya</taxon>
        <taxon>Ascomycota</taxon>
        <taxon>Pezizomycotina</taxon>
        <taxon>Eurotiomycetes</taxon>
        <taxon>Eurotiomycetidae</taxon>
        <taxon>Eurotiales</taxon>
        <taxon>Aspergillaceae</taxon>
        <taxon>Aspergillus</taxon>
        <taxon>Aspergillus subgen. Circumdati</taxon>
    </lineage>
</organism>
<dbReference type="VEuPathDB" id="FungiDB:BO97DRAFT_397552"/>
<accession>A0A395HR53</accession>
<dbReference type="FunFam" id="3.40.30.10:FF:000096">
    <property type="entry name" value="Glutathione S-transferase kappa"/>
    <property type="match status" value="1"/>
</dbReference>
<evidence type="ECO:0000256" key="4">
    <source>
        <dbReference type="PIRNR" id="PIRNR006386"/>
    </source>
</evidence>
<dbReference type="Gene3D" id="3.40.30.10">
    <property type="entry name" value="Glutaredoxin"/>
    <property type="match status" value="1"/>
</dbReference>
<evidence type="ECO:0000256" key="5">
    <source>
        <dbReference type="PIRSR" id="PIRSR006386-1"/>
    </source>
</evidence>
<dbReference type="Proteomes" id="UP000248961">
    <property type="component" value="Unassembled WGS sequence"/>
</dbReference>
<comment type="similarity">
    <text evidence="1 4">Belongs to the GST superfamily. Kappa family.</text>
</comment>
<evidence type="ECO:0000256" key="3">
    <source>
        <dbReference type="ARBA" id="ARBA00047960"/>
    </source>
</evidence>
<dbReference type="GeneID" id="37198438"/>